<dbReference type="GO" id="GO:0006696">
    <property type="term" value="P:ergosterol biosynthetic process"/>
    <property type="evidence" value="ECO:0007669"/>
    <property type="project" value="TreeGrafter"/>
</dbReference>
<comment type="caution">
    <text evidence="8">The sequence shown here is derived from an EMBL/GenBank/DDBJ whole genome shotgun (WGS) entry which is preliminary data.</text>
</comment>
<proteinExistence type="inferred from homology"/>
<feature type="non-terminal residue" evidence="8">
    <location>
        <position position="415"/>
    </location>
</feature>
<dbReference type="SUPFAM" id="SSF51735">
    <property type="entry name" value="NAD(P)-binding Rossmann-fold domains"/>
    <property type="match status" value="1"/>
</dbReference>
<keyword evidence="5" id="KW-0443">Lipid metabolism</keyword>
<gene>
    <name evidence="8" type="ORF">PHISCL_08112</name>
</gene>
<dbReference type="AlphaFoldDB" id="A0A3A2ZDZ8"/>
<dbReference type="Proteomes" id="UP000266188">
    <property type="component" value="Unassembled WGS sequence"/>
</dbReference>
<evidence type="ECO:0000256" key="1">
    <source>
        <dbReference type="ARBA" id="ARBA00022516"/>
    </source>
</evidence>
<keyword evidence="7" id="KW-0472">Membrane</keyword>
<dbReference type="PANTHER" id="PTHR43647">
    <property type="entry name" value="DEHYDROGENASE"/>
    <property type="match status" value="1"/>
</dbReference>
<dbReference type="InterPro" id="IPR051593">
    <property type="entry name" value="Ergosterol_Biosynth_ERG27"/>
</dbReference>
<dbReference type="STRING" id="2070753.A0A3A2ZDZ8"/>
<sequence length="415" mass="45087">MTGRVPESGDNERIIILVTGANRYFCLLFNLPQATLSTPKPTPRFTTNLPPAHGSGLGFSICCRLADDFLRSNPASRTLTVIFTTRSSKKGSDTLRRLQEYLENSPVAKNGGESSKERVEFVPENVDLANLLSVRALSRRVNSSFPKLDSIILNAGLGGWTGINWPLAIWSVLTDLVHAVSWPSFKIANAGVVTDPQTNLGSEEEPRLGAVFCANVFGHYMLAHNVVPLLRKSRDPNGPGRIIWVSSLEATVKMFDVDDIQGLKTVAPYESSKALTDVLTITSELPSSAPWVRSFYSVDDNRTLGSESTSKPVADTDISAENKPSMYLSHPGICGSGILPLTLPFFYLMLSAFWLARMLGSPWHTVSTYLGACAPVWLALSSQSTLDDAEAPYLENGGGRVKWGSSCSRSGCEKP</sequence>
<dbReference type="GO" id="GO:0005811">
    <property type="term" value="C:lipid droplet"/>
    <property type="evidence" value="ECO:0007669"/>
    <property type="project" value="TreeGrafter"/>
</dbReference>
<evidence type="ECO:0000313" key="8">
    <source>
        <dbReference type="EMBL" id="RJE19557.1"/>
    </source>
</evidence>
<keyword evidence="3" id="KW-0752">Steroid biosynthesis</keyword>
<comment type="similarity">
    <text evidence="6">Belongs to the short-chain dehydrogenases/reductases (SDR) family. ERG27 subfamily.</text>
</comment>
<dbReference type="Gene3D" id="3.40.50.720">
    <property type="entry name" value="NAD(P)-binding Rossmann-like Domain"/>
    <property type="match status" value="1"/>
</dbReference>
<dbReference type="InterPro" id="IPR036291">
    <property type="entry name" value="NAD(P)-bd_dom_sf"/>
</dbReference>
<keyword evidence="4" id="KW-0560">Oxidoreductase</keyword>
<dbReference type="PANTHER" id="PTHR43647:SF1">
    <property type="entry name" value="3-KETO-STEROID REDUCTASE ERG27"/>
    <property type="match status" value="1"/>
</dbReference>
<evidence type="ECO:0000256" key="2">
    <source>
        <dbReference type="ARBA" id="ARBA00022857"/>
    </source>
</evidence>
<keyword evidence="2" id="KW-0521">NADP</keyword>
<dbReference type="EMBL" id="MVGC01000393">
    <property type="protein sequence ID" value="RJE19557.1"/>
    <property type="molecule type" value="Genomic_DNA"/>
</dbReference>
<keyword evidence="7" id="KW-1133">Transmembrane helix</keyword>
<dbReference type="GO" id="GO:0000253">
    <property type="term" value="F:3-beta-hydroxysteroid 3-dehydrogenase (NADP+) activity"/>
    <property type="evidence" value="ECO:0007669"/>
    <property type="project" value="TreeGrafter"/>
</dbReference>
<accession>A0A3A2ZDZ8</accession>
<protein>
    <submittedName>
        <fullName evidence="8">3-keto-steroid reductase</fullName>
    </submittedName>
</protein>
<name>A0A3A2ZDZ8_9EURO</name>
<evidence type="ECO:0000256" key="7">
    <source>
        <dbReference type="SAM" id="Phobius"/>
    </source>
</evidence>
<organism evidence="8 9">
    <name type="scientific">Aspergillus sclerotialis</name>
    <dbReference type="NCBI Taxonomy" id="2070753"/>
    <lineage>
        <taxon>Eukaryota</taxon>
        <taxon>Fungi</taxon>
        <taxon>Dikarya</taxon>
        <taxon>Ascomycota</taxon>
        <taxon>Pezizomycotina</taxon>
        <taxon>Eurotiomycetes</taxon>
        <taxon>Eurotiomycetidae</taxon>
        <taxon>Eurotiales</taxon>
        <taxon>Aspergillaceae</taxon>
        <taxon>Aspergillus</taxon>
        <taxon>Aspergillus subgen. Polypaecilum</taxon>
    </lineage>
</organism>
<keyword evidence="7" id="KW-0812">Transmembrane</keyword>
<evidence type="ECO:0000256" key="6">
    <source>
        <dbReference type="ARBA" id="ARBA00023593"/>
    </source>
</evidence>
<dbReference type="GO" id="GO:0005789">
    <property type="term" value="C:endoplasmic reticulum membrane"/>
    <property type="evidence" value="ECO:0007669"/>
    <property type="project" value="TreeGrafter"/>
</dbReference>
<feature type="transmembrane region" description="Helical" evidence="7">
    <location>
        <begin position="337"/>
        <end position="356"/>
    </location>
</feature>
<evidence type="ECO:0000256" key="5">
    <source>
        <dbReference type="ARBA" id="ARBA00023098"/>
    </source>
</evidence>
<reference evidence="9" key="1">
    <citation type="submission" date="2017-02" db="EMBL/GenBank/DDBJ databases">
        <authorList>
            <person name="Tafer H."/>
            <person name="Lopandic K."/>
        </authorList>
    </citation>
    <scope>NUCLEOTIDE SEQUENCE [LARGE SCALE GENOMIC DNA]</scope>
    <source>
        <strain evidence="9">CBS 366.77</strain>
    </source>
</reference>
<evidence type="ECO:0000256" key="3">
    <source>
        <dbReference type="ARBA" id="ARBA00022955"/>
    </source>
</evidence>
<evidence type="ECO:0000313" key="9">
    <source>
        <dbReference type="Proteomes" id="UP000266188"/>
    </source>
</evidence>
<keyword evidence="1" id="KW-0444">Lipid biosynthesis</keyword>
<dbReference type="GO" id="GO:0005741">
    <property type="term" value="C:mitochondrial outer membrane"/>
    <property type="evidence" value="ECO:0007669"/>
    <property type="project" value="TreeGrafter"/>
</dbReference>
<dbReference type="OrthoDB" id="9989144at2759"/>
<keyword evidence="9" id="KW-1185">Reference proteome</keyword>
<evidence type="ECO:0000256" key="4">
    <source>
        <dbReference type="ARBA" id="ARBA00023002"/>
    </source>
</evidence>